<feature type="region of interest" description="Disordered" evidence="1">
    <location>
        <begin position="1"/>
        <end position="29"/>
    </location>
</feature>
<evidence type="ECO:0000313" key="2">
    <source>
        <dbReference type="EMBL" id="CDP38858.1"/>
    </source>
</evidence>
<feature type="compositionally biased region" description="Low complexity" evidence="1">
    <location>
        <begin position="303"/>
        <end position="322"/>
    </location>
</feature>
<reference evidence="2" key="1">
    <citation type="submission" date="2014-02" db="EMBL/GenBank/DDBJ databases">
        <authorList>
            <person name="Genoscope - CEA"/>
        </authorList>
    </citation>
    <scope>NUCLEOTIDE SEQUENCE</scope>
    <source>
        <strain evidence="2">LS3</strain>
    </source>
</reference>
<name>A0A060TD20_BLAAD</name>
<reference evidence="2" key="2">
    <citation type="submission" date="2014-06" db="EMBL/GenBank/DDBJ databases">
        <title>The complete genome of Blastobotrys (Arxula) adeninivorans LS3 - a yeast of biotechnological interest.</title>
        <authorList>
            <person name="Kunze G."/>
            <person name="Gaillardin C."/>
            <person name="Czernicka M."/>
            <person name="Durrens P."/>
            <person name="Martin T."/>
            <person name="Boer E."/>
            <person name="Gabaldon T."/>
            <person name="Cruz J."/>
            <person name="Talla E."/>
            <person name="Marck C."/>
            <person name="Goffeau A."/>
            <person name="Barbe V."/>
            <person name="Baret P."/>
            <person name="Baronian K."/>
            <person name="Beier S."/>
            <person name="Bleykasten C."/>
            <person name="Bode R."/>
            <person name="Casaregola S."/>
            <person name="Despons L."/>
            <person name="Fairhead C."/>
            <person name="Giersberg M."/>
            <person name="Gierski P."/>
            <person name="Hahnel U."/>
            <person name="Hartmann A."/>
            <person name="Jankowska D."/>
            <person name="Jubin C."/>
            <person name="Jung P."/>
            <person name="Lafontaine I."/>
            <person name="Leh-Louis V."/>
            <person name="Lemaire M."/>
            <person name="Marcet-Houben M."/>
            <person name="Mascher M."/>
            <person name="Morel G."/>
            <person name="Richard G.-F."/>
            <person name="Riechen J."/>
            <person name="Sacerdot C."/>
            <person name="Sarkar A."/>
            <person name="Savel G."/>
            <person name="Schacherer J."/>
            <person name="Sherman D."/>
            <person name="Straub M.-L."/>
            <person name="Stein N."/>
            <person name="Thierry A."/>
            <person name="Trautwein-Schult A."/>
            <person name="Westhof E."/>
            <person name="Worch S."/>
            <person name="Dujon B."/>
            <person name="Souciet J.-L."/>
            <person name="Wincker P."/>
            <person name="Scholz U."/>
            <person name="Neuveglise N."/>
        </authorList>
    </citation>
    <scope>NUCLEOTIDE SEQUENCE</scope>
    <source>
        <strain evidence="2">LS3</strain>
    </source>
</reference>
<feature type="compositionally biased region" description="Low complexity" evidence="1">
    <location>
        <begin position="338"/>
        <end position="359"/>
    </location>
</feature>
<sequence length="471" mass="52521">MFGKSPRRRSAPALERKKRTYRTSHRANSEPQIRIFTSKQRVRKSSVPLAPHLQHNYLSQLSRTTKQQGRPYSSEMVAKFVVADSIANCYEIANSKAPRGRKEAIISFMDLSKHRDFLRNGAVPSYVVENSGQGHDRQVYDCNDVGAAIYDVFGLREYTYVQVVRNTPDQCDEMKDKLKGHNVLKLMAVPTPIQKFNNTEFVKRDVAHPRYKAGMTLYIIPGASVSVKCYYSVKELLDQDVGEGSVPPDAEIYGPEALGVYQPNEGTSYAASGMQVRPERRARSNQYGSIPVATFLQHCSDVPPSNQHSSSPSQSPSFLPTSAPIHRNSATLSPPPALSLSPGSSRLLPSSGPSPSPRLLDTVRQEYASGSPTTYTTERLPPPPRLYDLASWNHPLARRILTYDPVRSADLENRIVNGADREVAIDEYAASVLMKFNNTEDFKPLPPRPSCGPELALPPISHLMPCQWYHR</sequence>
<feature type="region of interest" description="Disordered" evidence="1">
    <location>
        <begin position="298"/>
        <end position="359"/>
    </location>
</feature>
<accession>A0A060TD20</accession>
<dbReference type="EMBL" id="HG937694">
    <property type="protein sequence ID" value="CDP38858.1"/>
    <property type="molecule type" value="Genomic_DNA"/>
</dbReference>
<gene>
    <name evidence="2" type="ORF">GNLVRS02_ARAD1D44242g</name>
</gene>
<proteinExistence type="predicted"/>
<dbReference type="AlphaFoldDB" id="A0A060TD20"/>
<protein>
    <submittedName>
        <fullName evidence="2">ARAD1D44242p</fullName>
    </submittedName>
</protein>
<organism evidence="2">
    <name type="scientific">Blastobotrys adeninivorans</name>
    <name type="common">Yeast</name>
    <name type="synonym">Arxula adeninivorans</name>
    <dbReference type="NCBI Taxonomy" id="409370"/>
    <lineage>
        <taxon>Eukaryota</taxon>
        <taxon>Fungi</taxon>
        <taxon>Dikarya</taxon>
        <taxon>Ascomycota</taxon>
        <taxon>Saccharomycotina</taxon>
        <taxon>Dipodascomycetes</taxon>
        <taxon>Dipodascales</taxon>
        <taxon>Trichomonascaceae</taxon>
        <taxon>Blastobotrys</taxon>
    </lineage>
</organism>
<evidence type="ECO:0000256" key="1">
    <source>
        <dbReference type="SAM" id="MobiDB-lite"/>
    </source>
</evidence>
<feature type="compositionally biased region" description="Basic residues" evidence="1">
    <location>
        <begin position="1"/>
        <end position="25"/>
    </location>
</feature>